<accession>A0ABW2GEL0</accession>
<reference evidence="3" key="1">
    <citation type="journal article" date="2019" name="Int. J. Syst. Evol. Microbiol.">
        <title>The Global Catalogue of Microorganisms (GCM) 10K type strain sequencing project: providing services to taxonomists for standard genome sequencing and annotation.</title>
        <authorList>
            <consortium name="The Broad Institute Genomics Platform"/>
            <consortium name="The Broad Institute Genome Sequencing Center for Infectious Disease"/>
            <person name="Wu L."/>
            <person name="Ma J."/>
        </authorList>
    </citation>
    <scope>NUCLEOTIDE SEQUENCE [LARGE SCALE GENOMIC DNA]</scope>
    <source>
        <strain evidence="3">CGMCC 1.13681</strain>
    </source>
</reference>
<evidence type="ECO:0000313" key="2">
    <source>
        <dbReference type="EMBL" id="MFC7217197.1"/>
    </source>
</evidence>
<feature type="compositionally biased region" description="Polar residues" evidence="1">
    <location>
        <begin position="1"/>
        <end position="11"/>
    </location>
</feature>
<gene>
    <name evidence="2" type="ORF">ACFQLX_03275</name>
</gene>
<proteinExistence type="predicted"/>
<keyword evidence="3" id="KW-1185">Reference proteome</keyword>
<comment type="caution">
    <text evidence="2">The sequence shown here is derived from an EMBL/GenBank/DDBJ whole genome shotgun (WGS) entry which is preliminary data.</text>
</comment>
<dbReference type="RefSeq" id="WP_386411684.1">
    <property type="nucleotide sequence ID" value="NZ_JBHSZO010000003.1"/>
</dbReference>
<dbReference type="Proteomes" id="UP001596413">
    <property type="component" value="Unassembled WGS sequence"/>
</dbReference>
<evidence type="ECO:0000256" key="1">
    <source>
        <dbReference type="SAM" id="MobiDB-lite"/>
    </source>
</evidence>
<evidence type="ECO:0000313" key="3">
    <source>
        <dbReference type="Proteomes" id="UP001596413"/>
    </source>
</evidence>
<protein>
    <submittedName>
        <fullName evidence="2">Uncharacterized protein</fullName>
    </submittedName>
</protein>
<organism evidence="2 3">
    <name type="scientific">Streptomyces polyrhachis</name>
    <dbReference type="NCBI Taxonomy" id="1282885"/>
    <lineage>
        <taxon>Bacteria</taxon>
        <taxon>Bacillati</taxon>
        <taxon>Actinomycetota</taxon>
        <taxon>Actinomycetes</taxon>
        <taxon>Kitasatosporales</taxon>
        <taxon>Streptomycetaceae</taxon>
        <taxon>Streptomyces</taxon>
    </lineage>
</organism>
<sequence length="119" mass="13447">MSTPQLPSDQPSELLPRPSRTPDALRLALARIAPHRLSEMDRQKNEAFSLAAQHNTLAPIHQWLTVWAGEVEIERRPDLFQRRRSAEQACQSLDRTDPSWRVAMDEVLSVVNEARAAAA</sequence>
<dbReference type="EMBL" id="JBHSZO010000003">
    <property type="protein sequence ID" value="MFC7217197.1"/>
    <property type="molecule type" value="Genomic_DNA"/>
</dbReference>
<feature type="region of interest" description="Disordered" evidence="1">
    <location>
        <begin position="1"/>
        <end position="20"/>
    </location>
</feature>
<name>A0ABW2GEL0_9ACTN</name>